<dbReference type="AlphaFoldDB" id="A0A6G8AXB9"/>
<organism evidence="1 2">
    <name type="scientific">Vagococcus hydrophili</name>
    <dbReference type="NCBI Taxonomy" id="2714947"/>
    <lineage>
        <taxon>Bacteria</taxon>
        <taxon>Bacillati</taxon>
        <taxon>Bacillota</taxon>
        <taxon>Bacilli</taxon>
        <taxon>Lactobacillales</taxon>
        <taxon>Enterococcaceae</taxon>
        <taxon>Vagococcus</taxon>
    </lineage>
</organism>
<dbReference type="RefSeq" id="WP_166035820.1">
    <property type="nucleotide sequence ID" value="NZ_CP049887.1"/>
</dbReference>
<keyword evidence="2" id="KW-1185">Reference proteome</keyword>
<evidence type="ECO:0000313" key="2">
    <source>
        <dbReference type="Proteomes" id="UP000501747"/>
    </source>
</evidence>
<dbReference type="EMBL" id="CP049887">
    <property type="protein sequence ID" value="QIL49533.1"/>
    <property type="molecule type" value="Genomic_DNA"/>
</dbReference>
<proteinExistence type="predicted"/>
<protein>
    <submittedName>
        <fullName evidence="1">Uncharacterized protein</fullName>
    </submittedName>
</protein>
<evidence type="ECO:0000313" key="1">
    <source>
        <dbReference type="EMBL" id="QIL49533.1"/>
    </source>
</evidence>
<reference evidence="1 2" key="1">
    <citation type="submission" date="2020-03" db="EMBL/GenBank/DDBJ databases">
        <title>Vagococcus sp. nov., isolated from beetles.</title>
        <authorList>
            <person name="Hyun D.-W."/>
            <person name="Bae J.-W."/>
        </authorList>
    </citation>
    <scope>NUCLEOTIDE SEQUENCE [LARGE SCALE GENOMIC DNA]</scope>
    <source>
        <strain evidence="1 2">HDW17B</strain>
    </source>
</reference>
<accession>A0A6G8AXB9</accession>
<sequence length="256" mass="29057">MKIKRYLGMILVIGVFALAGCQSKEEVNQTKKESVVSSEVENDNVLASKLLKLVKETPSSEKNTSTKKEKLRTSSNGVEKYVGMSGDEIEVGYKEYEIPESWTLDNSRTVLEDVDVVWQNMTKYPYYYQMYMLPTYKGSIANLEAKRLTENDLETILKEDKLDFIKTEKIEIDGLTWLIGIEIHEADGACRISFSHMEEAKGSFSESVIVSNLVFGMEPVRDDEKEAIKSLEEQISIQKKVLSSFSETKTETISVE</sequence>
<name>A0A6G8AXB9_9ENTE</name>
<dbReference type="KEGG" id="vhy:G7082_14000"/>
<dbReference type="Proteomes" id="UP000501747">
    <property type="component" value="Chromosome"/>
</dbReference>
<gene>
    <name evidence="1" type="ORF">G7082_14000</name>
</gene>
<dbReference type="PROSITE" id="PS51257">
    <property type="entry name" value="PROKAR_LIPOPROTEIN"/>
    <property type="match status" value="1"/>
</dbReference>